<dbReference type="InterPro" id="IPR011801">
    <property type="entry name" value="Swm_rep_I_cyn"/>
</dbReference>
<keyword evidence="1" id="KW-0732">Signal</keyword>
<sequence length="1325" mass="143635">MNRWLSALLAIVILISGAIGWGPGIVQADTINPTIVSNLSADQVTVSPAPNERNVPLKSEISIKFPERMTMVAGHIVVMKEGGAPQYFNKDGSSGMGKVVSSDELTFKLQNGPALELGVTYQVTIDATFEDNATNQPILIGKNWSFTVKSAPGVEAVFPNKEKDVSVTPTLKVTFKQPVKASSGTIQVFTYNNSTPVRTLKASDFVLETNRLVATYSFTENNKLDAGTAYYVKMVNNPFVDDEDIAVSGYPDEASWFFETKRGIDTSPPQLVKKAPEGSGVSESSRLELTFDKPAYQGSGEILIKASDGTIKDSIPVTALTGGGTNTIQSRSLKNLAKNQNYTVEIPDGAFRNVDGYFITKQSWPFQTVAADTSAPVISSYDPSRSSVGVSTSKELIATFNKPIVYSGNGVELIRQGSSVKETIEVTVKGDRELKIVPKNKLQDNTVYTVNIARAAVKDRSGNEFQGITNVWTFSTGLTDRNPPAIEDIKMYNSTVIQVRYNKELDSNVSPPTNEFTVTVNNQERRVSNAYTLGNYVFVSLESGVSVGQDVRISYAGRFRLVRDTLGNVAAAFSARNVENSVNTSLSNVRESYIYNDRLTISLNESIKSVSTHAYSQFTVTFNGSTVGVDKITNSGSYIYLTLNRYASDGDVIKISYTPGSYPLEDTRGGQIPAFEGVFVRNSHDRQPPQLTETGVSGNRLTLTYNKALDKNSIPLVSHFSVLVNEKARYVTKVEIKENQVFLTLQSGVLKTDIVTVSYVRGNPPLRDLNSNYAVNLNLISVGNTTDSDTPVVQSANWTSPSIVLTFNKTLESMQFSSNGPFYVRAGSQLLSVRQVTVSGTKVTIELLNPPAKTDELTVTYNTGGAKPIRSTSGVEIKAISNMNVTVSLEDLAGANFVKLAKDTSFIDSMFVLVDDAAQKSSDRTTSGQVVNRYTLDASKLKTAFQFVATSGGADKQLMYEVPSGETAARVSIPLSAFDSAYITTEPVLFAIKYGNTLYGITISRDSIIQIVQSLKGSISNSSLLIEIEPAQAQQTNIVSALSRLQATALVQAHQFTLYGYSGSQVSGLTELQMEAVIKIRTTDSVPANRTAIVEYQTSNSQLAYLPTKLYRSGTVTVGVTKVKKSVLAVLTIGNKVYVDVTSHWANNDMIAMSAKMIMEGRSSTKFEPNKPITREEFAVAISRALGLEPNAEAARRFPDVSNSTINGAYIGAAIKAGIISGFPDGTFKPNDSITREQLTQMMVRASEAAGHVLPRSTTTVLSVFKDSNQITRLGAPTVAQAVQSGLIQGVKRDRFDPKGSATRAQAAVLLRRLLLSIDHITISF</sequence>
<dbReference type="PANTHER" id="PTHR43308">
    <property type="entry name" value="OUTER MEMBRANE PROTEIN ALPHA-RELATED"/>
    <property type="match status" value="1"/>
</dbReference>
<proteinExistence type="predicted"/>
<evidence type="ECO:0000313" key="4">
    <source>
        <dbReference type="Proteomes" id="UP000266177"/>
    </source>
</evidence>
<dbReference type="EMBL" id="QYZD01000005">
    <property type="protein sequence ID" value="RJG24852.1"/>
    <property type="molecule type" value="Genomic_DNA"/>
</dbReference>
<dbReference type="PANTHER" id="PTHR43308:SF5">
    <property type="entry name" value="S-LAYER PROTEIN _ PEPTIDOGLYCAN ENDO-BETA-N-ACETYLGLUCOSAMINIDASE"/>
    <property type="match status" value="1"/>
</dbReference>
<dbReference type="Gene3D" id="2.60.40.1220">
    <property type="match status" value="1"/>
</dbReference>
<feature type="domain" description="SLH" evidence="2">
    <location>
        <begin position="1133"/>
        <end position="1193"/>
    </location>
</feature>
<dbReference type="NCBIfam" id="TIGR02059">
    <property type="entry name" value="swm_rep_I"/>
    <property type="match status" value="4"/>
</dbReference>
<dbReference type="Proteomes" id="UP000266177">
    <property type="component" value="Unassembled WGS sequence"/>
</dbReference>
<name>A0A3A3GJE6_PANTH</name>
<dbReference type="Pfam" id="PF00395">
    <property type="entry name" value="SLH"/>
    <property type="match status" value="3"/>
</dbReference>
<dbReference type="Pfam" id="PF13205">
    <property type="entry name" value="Big_5"/>
    <property type="match status" value="3"/>
</dbReference>
<feature type="domain" description="SLH" evidence="2">
    <location>
        <begin position="1194"/>
        <end position="1257"/>
    </location>
</feature>
<evidence type="ECO:0000256" key="1">
    <source>
        <dbReference type="ARBA" id="ARBA00022729"/>
    </source>
</evidence>
<protein>
    <recommendedName>
        <fullName evidence="2">SLH domain-containing protein</fullName>
    </recommendedName>
</protein>
<comment type="caution">
    <text evidence="3">The sequence shown here is derived from an EMBL/GenBank/DDBJ whole genome shotgun (WGS) entry which is preliminary data.</text>
</comment>
<dbReference type="InterPro" id="IPR028059">
    <property type="entry name" value="SWM_rpt"/>
</dbReference>
<feature type="domain" description="SLH" evidence="2">
    <location>
        <begin position="1262"/>
        <end position="1325"/>
    </location>
</feature>
<dbReference type="InterPro" id="IPR014755">
    <property type="entry name" value="Cu-Rt/internalin_Ig-like"/>
</dbReference>
<dbReference type="OrthoDB" id="2675126at2"/>
<accession>A0A3A3GJE6</accession>
<dbReference type="InterPro" id="IPR001119">
    <property type="entry name" value="SLH_dom"/>
</dbReference>
<evidence type="ECO:0000259" key="2">
    <source>
        <dbReference type="PROSITE" id="PS51272"/>
    </source>
</evidence>
<reference evidence="3 4" key="1">
    <citation type="submission" date="2018-09" db="EMBL/GenBank/DDBJ databases">
        <title>Paenibacillus SK2017-BO5.</title>
        <authorList>
            <person name="Piskunova J.V."/>
            <person name="Dubiley S.A."/>
            <person name="Severinov K.V."/>
        </authorList>
    </citation>
    <scope>NUCLEOTIDE SEQUENCE [LARGE SCALE GENOMIC DNA]</scope>
    <source>
        <strain evidence="3 4">BO5</strain>
    </source>
</reference>
<organism evidence="3 4">
    <name type="scientific">Paenibacillus thiaminolyticus</name>
    <name type="common">Bacillus thiaminolyticus</name>
    <dbReference type="NCBI Taxonomy" id="49283"/>
    <lineage>
        <taxon>Bacteria</taxon>
        <taxon>Bacillati</taxon>
        <taxon>Bacillota</taxon>
        <taxon>Bacilli</taxon>
        <taxon>Bacillales</taxon>
        <taxon>Paenibacillaceae</taxon>
        <taxon>Paenibacillus</taxon>
    </lineage>
</organism>
<dbReference type="RefSeq" id="WP_119792611.1">
    <property type="nucleotide sequence ID" value="NZ_QYZD01000005.1"/>
</dbReference>
<dbReference type="InterPro" id="IPR051465">
    <property type="entry name" value="Cell_Envelope_Struct_Comp"/>
</dbReference>
<dbReference type="InterPro" id="IPR032812">
    <property type="entry name" value="SbsA_Ig"/>
</dbReference>
<evidence type="ECO:0000313" key="3">
    <source>
        <dbReference type="EMBL" id="RJG24852.1"/>
    </source>
</evidence>
<dbReference type="Pfam" id="PF13753">
    <property type="entry name" value="SWM_repeat"/>
    <property type="match status" value="4"/>
</dbReference>
<gene>
    <name evidence="3" type="ORF">DQX05_08390</name>
</gene>
<dbReference type="PROSITE" id="PS51272">
    <property type="entry name" value="SLH"/>
    <property type="match status" value="3"/>
</dbReference>